<sequence>MKRFFFILGLIIISQNVNAQLFTKEKVANNINNIDQKLLTWGYFLGFNQYDFKFEYNQDLEDILVDKSFGFHLGLIGDLRINDYMNLRLEPGVFFTTRNLQYDESYFDGQTFSDADLLREVKSTYVHLPLLLKISTKRINNFKPFIIGGFSTALNLSSNQDNPDDNSAGQFRMKKGTYFYEIGFGIDLYLLYFKFTPSIRGIFSFNDEIVRDSDPNSPWTGNVASMQTRGIFINFTFQ</sequence>
<evidence type="ECO:0000259" key="2">
    <source>
        <dbReference type="Pfam" id="PF13568"/>
    </source>
</evidence>
<evidence type="ECO:0000313" key="3">
    <source>
        <dbReference type="EMBL" id="MCA0132419.1"/>
    </source>
</evidence>
<dbReference type="Pfam" id="PF13568">
    <property type="entry name" value="OMP_b-brl_2"/>
    <property type="match status" value="1"/>
</dbReference>
<organism evidence="3 4">
    <name type="scientific">Winogradskyella alexanderae</name>
    <dbReference type="NCBI Taxonomy" id="2877123"/>
    <lineage>
        <taxon>Bacteria</taxon>
        <taxon>Pseudomonadati</taxon>
        <taxon>Bacteroidota</taxon>
        <taxon>Flavobacteriia</taxon>
        <taxon>Flavobacteriales</taxon>
        <taxon>Flavobacteriaceae</taxon>
        <taxon>Winogradskyella</taxon>
    </lineage>
</organism>
<dbReference type="RefSeq" id="WP_224527929.1">
    <property type="nucleotide sequence ID" value="NZ_JAIUJR010000004.1"/>
</dbReference>
<dbReference type="InterPro" id="IPR025665">
    <property type="entry name" value="Beta-barrel_OMP_2"/>
</dbReference>
<gene>
    <name evidence="3" type="ORF">LBU54_07465</name>
</gene>
<keyword evidence="1" id="KW-0732">Signal</keyword>
<feature type="domain" description="Outer membrane protein beta-barrel" evidence="2">
    <location>
        <begin position="37"/>
        <end position="209"/>
    </location>
</feature>
<dbReference type="EMBL" id="JAIUJR010000004">
    <property type="protein sequence ID" value="MCA0132419.1"/>
    <property type="molecule type" value="Genomic_DNA"/>
</dbReference>
<dbReference type="Proteomes" id="UP001198901">
    <property type="component" value="Unassembled WGS sequence"/>
</dbReference>
<reference evidence="4" key="1">
    <citation type="submission" date="2023-07" db="EMBL/GenBank/DDBJ databases">
        <authorList>
            <person name="Yue Y."/>
        </authorList>
    </citation>
    <scope>NUCLEOTIDE SEQUENCE [LARGE SCALE GENOMIC DNA]</scope>
    <source>
        <strain evidence="4">D23</strain>
    </source>
</reference>
<feature type="signal peptide" evidence="1">
    <location>
        <begin position="1"/>
        <end position="19"/>
    </location>
</feature>
<name>A0ABS7XSI1_9FLAO</name>
<protein>
    <submittedName>
        <fullName evidence="3">PorT family protein</fullName>
    </submittedName>
</protein>
<evidence type="ECO:0000313" key="4">
    <source>
        <dbReference type="Proteomes" id="UP001198901"/>
    </source>
</evidence>
<accession>A0ABS7XSI1</accession>
<feature type="chain" id="PRO_5045325190" evidence="1">
    <location>
        <begin position="20"/>
        <end position="238"/>
    </location>
</feature>
<evidence type="ECO:0000256" key="1">
    <source>
        <dbReference type="SAM" id="SignalP"/>
    </source>
</evidence>
<keyword evidence="4" id="KW-1185">Reference proteome</keyword>
<comment type="caution">
    <text evidence="3">The sequence shown here is derived from an EMBL/GenBank/DDBJ whole genome shotgun (WGS) entry which is preliminary data.</text>
</comment>
<proteinExistence type="predicted"/>